<keyword evidence="1" id="KW-0812">Transmembrane</keyword>
<keyword evidence="1" id="KW-1133">Transmembrane helix</keyword>
<accession>A0ABZ2J559</accession>
<keyword evidence="3" id="KW-1185">Reference proteome</keyword>
<dbReference type="EMBL" id="CP146612">
    <property type="protein sequence ID" value="WWX26047.1"/>
    <property type="molecule type" value="Genomic_DNA"/>
</dbReference>
<proteinExistence type="predicted"/>
<evidence type="ECO:0000313" key="3">
    <source>
        <dbReference type="Proteomes" id="UP001375370"/>
    </source>
</evidence>
<name>A0ABZ2J559_9CHLR</name>
<evidence type="ECO:0000313" key="2">
    <source>
        <dbReference type="EMBL" id="WWX26047.1"/>
    </source>
</evidence>
<gene>
    <name evidence="2" type="ORF">V8247_03525</name>
</gene>
<protein>
    <recommendedName>
        <fullName evidence="4">Cytochrome b561 domain-containing protein</fullName>
    </recommendedName>
</protein>
<dbReference type="Proteomes" id="UP001375370">
    <property type="component" value="Chromosome"/>
</dbReference>
<evidence type="ECO:0008006" key="4">
    <source>
        <dbReference type="Google" id="ProtNLM"/>
    </source>
</evidence>
<feature type="transmembrane region" description="Helical" evidence="1">
    <location>
        <begin position="37"/>
        <end position="55"/>
    </location>
</feature>
<keyword evidence="1" id="KW-0472">Membrane</keyword>
<reference evidence="2 3" key="1">
    <citation type="submission" date="2024-03" db="EMBL/GenBank/DDBJ databases">
        <title>A Dehalogenimonas Isolated from Estuarine Sediments Dihaloeliminates Chlorinated Alkanes.</title>
        <authorList>
            <person name="Yang Y."/>
            <person name="Wang H."/>
        </authorList>
    </citation>
    <scope>NUCLEOTIDE SEQUENCE [LARGE SCALE GENOMIC DNA]</scope>
    <source>
        <strain evidence="2 3">W</strain>
    </source>
</reference>
<organism evidence="2 3">
    <name type="scientific">Candidatus Dehalogenimonas loeffleri</name>
    <dbReference type="NCBI Taxonomy" id="3127115"/>
    <lineage>
        <taxon>Bacteria</taxon>
        <taxon>Bacillati</taxon>
        <taxon>Chloroflexota</taxon>
        <taxon>Dehalococcoidia</taxon>
        <taxon>Dehalococcoidales</taxon>
        <taxon>Dehalococcoidaceae</taxon>
        <taxon>Dehalogenimonas</taxon>
    </lineage>
</organism>
<sequence length="56" mass="5860">MSLSVWSAIFVVFAGVCAFTLKAPGNPLKGFITPKLFFVHILLGLTAIVLAIAAAL</sequence>
<evidence type="ECO:0000256" key="1">
    <source>
        <dbReference type="SAM" id="Phobius"/>
    </source>
</evidence>
<dbReference type="RefSeq" id="WP_338738821.1">
    <property type="nucleotide sequence ID" value="NZ_CP146612.1"/>
</dbReference>